<feature type="region of interest" description="Disordered" evidence="1">
    <location>
        <begin position="43"/>
        <end position="66"/>
    </location>
</feature>
<evidence type="ECO:0000256" key="1">
    <source>
        <dbReference type="SAM" id="MobiDB-lite"/>
    </source>
</evidence>
<dbReference type="EMBL" id="CP026111">
    <property type="protein sequence ID" value="AUT58649.1"/>
    <property type="molecule type" value="Genomic_DNA"/>
</dbReference>
<dbReference type="Proteomes" id="UP000243502">
    <property type="component" value="Chromosome 1"/>
</dbReference>
<proteinExistence type="predicted"/>
<feature type="compositionally biased region" description="Low complexity" evidence="1">
    <location>
        <begin position="13"/>
        <end position="22"/>
    </location>
</feature>
<sequence length="66" mass="7398">MGAAWRRRETARSRASVARGGRSPFMKPAAVFHIVMSGELRGEQARFSPTRDETNATRRPVVSARR</sequence>
<organism evidence="2 3">
    <name type="scientific">Paraburkholderia terrae</name>
    <dbReference type="NCBI Taxonomy" id="311230"/>
    <lineage>
        <taxon>Bacteria</taxon>
        <taxon>Pseudomonadati</taxon>
        <taxon>Pseudomonadota</taxon>
        <taxon>Betaproteobacteria</taxon>
        <taxon>Burkholderiales</taxon>
        <taxon>Burkholderiaceae</taxon>
        <taxon>Paraburkholderia</taxon>
    </lineage>
</organism>
<dbReference type="AlphaFoldDB" id="A0A2I8EGQ5"/>
<name>A0A2I8EGQ5_9BURK</name>
<evidence type="ECO:0000313" key="2">
    <source>
        <dbReference type="EMBL" id="AUT58649.1"/>
    </source>
</evidence>
<gene>
    <name evidence="2" type="ORF">C2L65_02815</name>
</gene>
<accession>A0A2I8EGQ5</accession>
<feature type="region of interest" description="Disordered" evidence="1">
    <location>
        <begin position="1"/>
        <end position="22"/>
    </location>
</feature>
<feature type="compositionally biased region" description="Basic and acidic residues" evidence="1">
    <location>
        <begin position="1"/>
        <end position="12"/>
    </location>
</feature>
<dbReference type="KEGG" id="pter:C2L65_02815"/>
<reference evidence="2 3" key="1">
    <citation type="submission" date="2018-01" db="EMBL/GenBank/DDBJ databases">
        <title>Species boundaries and ecological features among Paraburkholderia terrae DSMZ17804T, P. hospita DSMZ17164T and P. caribensis DSMZ13236T.</title>
        <authorList>
            <person name="Pratama A.A."/>
        </authorList>
    </citation>
    <scope>NUCLEOTIDE SEQUENCE [LARGE SCALE GENOMIC DNA]</scope>
    <source>
        <strain evidence="2 3">DSM 17804</strain>
    </source>
</reference>
<evidence type="ECO:0000313" key="3">
    <source>
        <dbReference type="Proteomes" id="UP000243502"/>
    </source>
</evidence>
<feature type="compositionally biased region" description="Basic and acidic residues" evidence="1">
    <location>
        <begin position="43"/>
        <end position="56"/>
    </location>
</feature>
<protein>
    <submittedName>
        <fullName evidence="2">Uncharacterized protein</fullName>
    </submittedName>
</protein>